<dbReference type="FunFam" id="3.30.70.1230:FF:000030">
    <property type="entry name" value="Si:ch211-215j19.12"/>
    <property type="match status" value="1"/>
</dbReference>
<dbReference type="EMBL" id="CAJOBI010009976">
    <property type="protein sequence ID" value="CAF4150503.1"/>
    <property type="molecule type" value="Genomic_DNA"/>
</dbReference>
<dbReference type="PROSITE" id="PS00452">
    <property type="entry name" value="GUANYLATE_CYCLASE_1"/>
    <property type="match status" value="1"/>
</dbReference>
<dbReference type="GO" id="GO:0004016">
    <property type="term" value="F:adenylate cyclase activity"/>
    <property type="evidence" value="ECO:0007669"/>
    <property type="project" value="TreeGrafter"/>
</dbReference>
<feature type="region of interest" description="Disordered" evidence="8">
    <location>
        <begin position="272"/>
        <end position="322"/>
    </location>
</feature>
<evidence type="ECO:0000259" key="9">
    <source>
        <dbReference type="PROSITE" id="PS50125"/>
    </source>
</evidence>
<dbReference type="PANTHER" id="PTHR11920:SF462">
    <property type="entry name" value="GUANYLATE CYCLASE"/>
    <property type="match status" value="1"/>
</dbReference>
<evidence type="ECO:0000256" key="1">
    <source>
        <dbReference type="ARBA" id="ARBA00004370"/>
    </source>
</evidence>
<dbReference type="GO" id="GO:0007168">
    <property type="term" value="P:receptor guanylyl cyclase signaling pathway"/>
    <property type="evidence" value="ECO:0007669"/>
    <property type="project" value="TreeGrafter"/>
</dbReference>
<dbReference type="AlphaFoldDB" id="A0A8S2RA77"/>
<dbReference type="Proteomes" id="UP000676336">
    <property type="component" value="Unassembled WGS sequence"/>
</dbReference>
<reference evidence="10" key="1">
    <citation type="submission" date="2021-02" db="EMBL/GenBank/DDBJ databases">
        <authorList>
            <person name="Nowell W R."/>
        </authorList>
    </citation>
    <scope>NUCLEOTIDE SEQUENCE</scope>
</reference>
<dbReference type="InterPro" id="IPR001054">
    <property type="entry name" value="A/G_cyclase"/>
</dbReference>
<evidence type="ECO:0000256" key="4">
    <source>
        <dbReference type="ARBA" id="ARBA00022989"/>
    </source>
</evidence>
<evidence type="ECO:0000256" key="2">
    <source>
        <dbReference type="ARBA" id="ARBA00022692"/>
    </source>
</evidence>
<evidence type="ECO:0000256" key="5">
    <source>
        <dbReference type="ARBA" id="ARBA00023136"/>
    </source>
</evidence>
<dbReference type="InterPro" id="IPR018297">
    <property type="entry name" value="A/G_cyclase_CS"/>
</dbReference>
<dbReference type="PROSITE" id="PS50125">
    <property type="entry name" value="GUANYLATE_CYCLASE_2"/>
    <property type="match status" value="1"/>
</dbReference>
<keyword evidence="4" id="KW-1133">Transmembrane helix</keyword>
<dbReference type="CDD" id="cd07302">
    <property type="entry name" value="CHD"/>
    <property type="match status" value="1"/>
</dbReference>
<evidence type="ECO:0000256" key="6">
    <source>
        <dbReference type="ARBA" id="ARBA00023239"/>
    </source>
</evidence>
<dbReference type="GO" id="GO:0000166">
    <property type="term" value="F:nucleotide binding"/>
    <property type="evidence" value="ECO:0007669"/>
    <property type="project" value="UniProtKB-KW"/>
</dbReference>
<keyword evidence="2" id="KW-0812">Transmembrane</keyword>
<gene>
    <name evidence="10" type="ORF">SMN809_LOCUS19742</name>
</gene>
<dbReference type="Gene3D" id="3.30.70.1230">
    <property type="entry name" value="Nucleotide cyclase"/>
    <property type="match status" value="1"/>
</dbReference>
<evidence type="ECO:0000256" key="8">
    <source>
        <dbReference type="SAM" id="MobiDB-lite"/>
    </source>
</evidence>
<dbReference type="Pfam" id="PF00211">
    <property type="entry name" value="Guanylate_cyc"/>
    <property type="match status" value="1"/>
</dbReference>
<sequence>MGIHRKLSESLVLDSDDFRRIPIGFDGVETIGDAYMVVSGLPIENGKKHASEIAVMALTLLHACGKFKIRHMPGVPLQLRIGLHSGACVAGVVGLRMPRYCLFGDTVNTASRMESTGMAYRIHSSETTAGLLEEIGGFHLEYRGVTEIKGRGNYKTYWLTGKDGFDKELPAPVISENNHGLDKELVKLAEKSAHEREKLESKKREAANAAAAAAVTTTAAATTTTTTVNVSSSNQIKVKPIIETVSPDPKSKESRGSYIAAANNHDTNAAEDLLRFTPPPDQHPSAMTNSTNKFPVSNAIPAKLQQMDGPGGPVRKSKKAKW</sequence>
<evidence type="ECO:0000313" key="10">
    <source>
        <dbReference type="EMBL" id="CAF4150503.1"/>
    </source>
</evidence>
<feature type="compositionally biased region" description="Polar residues" evidence="8">
    <location>
        <begin position="285"/>
        <end position="295"/>
    </location>
</feature>
<evidence type="ECO:0000256" key="7">
    <source>
        <dbReference type="RuleBase" id="RU000405"/>
    </source>
</evidence>
<name>A0A8S2RA77_9BILA</name>
<dbReference type="SUPFAM" id="SSF55073">
    <property type="entry name" value="Nucleotide cyclase"/>
    <property type="match status" value="1"/>
</dbReference>
<dbReference type="InterPro" id="IPR029787">
    <property type="entry name" value="Nucleotide_cyclase"/>
</dbReference>
<comment type="subcellular location">
    <subcellularLocation>
        <location evidence="1">Membrane</location>
    </subcellularLocation>
</comment>
<dbReference type="GO" id="GO:0005886">
    <property type="term" value="C:plasma membrane"/>
    <property type="evidence" value="ECO:0007669"/>
    <property type="project" value="TreeGrafter"/>
</dbReference>
<evidence type="ECO:0000313" key="11">
    <source>
        <dbReference type="Proteomes" id="UP000676336"/>
    </source>
</evidence>
<proteinExistence type="inferred from homology"/>
<dbReference type="PANTHER" id="PTHR11920">
    <property type="entry name" value="GUANYLYL CYCLASE"/>
    <property type="match status" value="1"/>
</dbReference>
<protein>
    <recommendedName>
        <fullName evidence="9">Guanylate cyclase domain-containing protein</fullName>
    </recommendedName>
</protein>
<feature type="domain" description="Guanylate cyclase" evidence="9">
    <location>
        <begin position="28"/>
        <end position="114"/>
    </location>
</feature>
<keyword evidence="3" id="KW-0547">Nucleotide-binding</keyword>
<dbReference type="GO" id="GO:0001653">
    <property type="term" value="F:peptide receptor activity"/>
    <property type="evidence" value="ECO:0007669"/>
    <property type="project" value="TreeGrafter"/>
</dbReference>
<dbReference type="GO" id="GO:0004383">
    <property type="term" value="F:guanylate cyclase activity"/>
    <property type="evidence" value="ECO:0007669"/>
    <property type="project" value="TreeGrafter"/>
</dbReference>
<dbReference type="InterPro" id="IPR050401">
    <property type="entry name" value="Cyclic_nucleotide_synthase"/>
</dbReference>
<keyword evidence="6 7" id="KW-0456">Lyase</keyword>
<organism evidence="10 11">
    <name type="scientific">Rotaria magnacalcarata</name>
    <dbReference type="NCBI Taxonomy" id="392030"/>
    <lineage>
        <taxon>Eukaryota</taxon>
        <taxon>Metazoa</taxon>
        <taxon>Spiralia</taxon>
        <taxon>Gnathifera</taxon>
        <taxon>Rotifera</taxon>
        <taxon>Eurotatoria</taxon>
        <taxon>Bdelloidea</taxon>
        <taxon>Philodinida</taxon>
        <taxon>Philodinidae</taxon>
        <taxon>Rotaria</taxon>
    </lineage>
</organism>
<comment type="caution">
    <text evidence="10">The sequence shown here is derived from an EMBL/GenBank/DDBJ whole genome shotgun (WGS) entry which is preliminary data.</text>
</comment>
<dbReference type="SMART" id="SM00044">
    <property type="entry name" value="CYCc"/>
    <property type="match status" value="1"/>
</dbReference>
<accession>A0A8S2RA77</accession>
<dbReference type="GO" id="GO:0035556">
    <property type="term" value="P:intracellular signal transduction"/>
    <property type="evidence" value="ECO:0007669"/>
    <property type="project" value="InterPro"/>
</dbReference>
<keyword evidence="5" id="KW-0472">Membrane</keyword>
<evidence type="ECO:0000256" key="3">
    <source>
        <dbReference type="ARBA" id="ARBA00022741"/>
    </source>
</evidence>
<comment type="similarity">
    <text evidence="7">Belongs to the adenylyl cyclase class-4/guanylyl cyclase family.</text>
</comment>